<keyword evidence="14" id="KW-0325">Glycoprotein</keyword>
<feature type="transmembrane region" description="Helical" evidence="19">
    <location>
        <begin position="845"/>
        <end position="865"/>
    </location>
</feature>
<evidence type="ECO:0000256" key="6">
    <source>
        <dbReference type="ARBA" id="ARBA00022606"/>
    </source>
</evidence>
<evidence type="ECO:0000256" key="7">
    <source>
        <dbReference type="ARBA" id="ARBA00022692"/>
    </source>
</evidence>
<feature type="transmembrane region" description="Helical" evidence="19">
    <location>
        <begin position="786"/>
        <end position="807"/>
    </location>
</feature>
<evidence type="ECO:0000256" key="10">
    <source>
        <dbReference type="ARBA" id="ARBA00023028"/>
    </source>
</evidence>
<dbReference type="PROSITE" id="PS50088">
    <property type="entry name" value="ANK_REPEAT"/>
    <property type="match status" value="11"/>
</dbReference>
<feature type="transmembrane region" description="Helical" evidence="19">
    <location>
        <begin position="951"/>
        <end position="972"/>
    </location>
</feature>
<evidence type="ECO:0000256" key="16">
    <source>
        <dbReference type="ARBA" id="ARBA00023303"/>
    </source>
</evidence>
<keyword evidence="6" id="KW-0716">Sensory transduction</keyword>
<proteinExistence type="predicted"/>
<dbReference type="Gene3D" id="1.25.40.20">
    <property type="entry name" value="Ankyrin repeat-containing domain"/>
    <property type="match status" value="4"/>
</dbReference>
<dbReference type="Pfam" id="PF12796">
    <property type="entry name" value="Ank_2"/>
    <property type="match status" value="5"/>
</dbReference>
<name>A0ABM1SI81_LIMPO</name>
<dbReference type="SUPFAM" id="SSF48403">
    <property type="entry name" value="Ankyrin repeat"/>
    <property type="match status" value="2"/>
</dbReference>
<evidence type="ECO:0000256" key="15">
    <source>
        <dbReference type="ARBA" id="ARBA00023298"/>
    </source>
</evidence>
<evidence type="ECO:0000256" key="2">
    <source>
        <dbReference type="ARBA" id="ARBA00004175"/>
    </source>
</evidence>
<dbReference type="InterPro" id="IPR002110">
    <property type="entry name" value="Ankyrin_rpt"/>
</dbReference>
<keyword evidence="10" id="KW-0528">Neurotoxin</keyword>
<feature type="domain" description="Ion transport" evidence="20">
    <location>
        <begin position="797"/>
        <end position="1060"/>
    </location>
</feature>
<accession>A0ABM1SI81</accession>
<feature type="transmembrane region" description="Helical" evidence="19">
    <location>
        <begin position="1023"/>
        <end position="1050"/>
    </location>
</feature>
<keyword evidence="12" id="KW-0406">Ion transport</keyword>
<protein>
    <submittedName>
        <fullName evidence="22">Transient receptor potential cation channel subfamily A member 1-like</fullName>
    </submittedName>
</protein>
<keyword evidence="16" id="KW-0407">Ion channel</keyword>
<dbReference type="SMART" id="SM00248">
    <property type="entry name" value="ANK"/>
    <property type="match status" value="15"/>
</dbReference>
<feature type="repeat" description="ANK" evidence="17">
    <location>
        <begin position="610"/>
        <end position="642"/>
    </location>
</feature>
<feature type="region of interest" description="Disordered" evidence="18">
    <location>
        <begin position="1117"/>
        <end position="1136"/>
    </location>
</feature>
<keyword evidence="4" id="KW-0268">Exocytosis</keyword>
<feature type="repeat" description="ANK" evidence="17">
    <location>
        <begin position="576"/>
        <end position="598"/>
    </location>
</feature>
<feature type="repeat" description="ANK" evidence="17">
    <location>
        <begin position="369"/>
        <end position="401"/>
    </location>
</feature>
<evidence type="ECO:0000256" key="14">
    <source>
        <dbReference type="ARBA" id="ARBA00023180"/>
    </source>
</evidence>
<evidence type="ECO:0000256" key="9">
    <source>
        <dbReference type="ARBA" id="ARBA00022989"/>
    </source>
</evidence>
<feature type="repeat" description="ANK" evidence="17">
    <location>
        <begin position="298"/>
        <end position="330"/>
    </location>
</feature>
<feature type="repeat" description="ANK" evidence="17">
    <location>
        <begin position="508"/>
        <end position="540"/>
    </location>
</feature>
<evidence type="ECO:0000259" key="20">
    <source>
        <dbReference type="Pfam" id="PF00520"/>
    </source>
</evidence>
<keyword evidence="8" id="KW-0677">Repeat</keyword>
<keyword evidence="10" id="KW-0638">Presynaptic neurotoxin</keyword>
<dbReference type="PRINTS" id="PR01415">
    <property type="entry name" value="ANKYRIN"/>
</dbReference>
<gene>
    <name evidence="22" type="primary">LOC106460827</name>
</gene>
<dbReference type="Pfam" id="PF00520">
    <property type="entry name" value="Ion_trans"/>
    <property type="match status" value="1"/>
</dbReference>
<keyword evidence="13 19" id="KW-0472">Membrane</keyword>
<evidence type="ECO:0000256" key="13">
    <source>
        <dbReference type="ARBA" id="ARBA00023136"/>
    </source>
</evidence>
<keyword evidence="5" id="KW-1052">Target cell membrane</keyword>
<feature type="repeat" description="ANK" evidence="17">
    <location>
        <begin position="544"/>
        <end position="576"/>
    </location>
</feature>
<feature type="repeat" description="ANK" evidence="17">
    <location>
        <begin position="402"/>
        <end position="434"/>
    </location>
</feature>
<keyword evidence="3" id="KW-0813">Transport</keyword>
<sequence length="1202" mass="135328">MHKVSTLLQTIQSWRQEQRSRFRLPVSVASPEKVIHSKDNLSLLRKGVTEEQEMQVVVPMTAQNQSSLAYLQKKLGEKFCGAVCDIRDSPMRIIKAAASGNLEELDRLMTGDEKRLNYRDKKGRTALHHAASQNRVECVQFIHEHGGDINAQDYDGNTALHLAVESNALETISYLLSNKADSSIRNNEMNGPIHLATELNRVEVLEEMVNHKSQVDTCLRGKHGRRALHVAAIYDHADCARILLSQLKCCPRIPCDNGYYPIHEAAKNGSANAMAALLEWGESIGVSRQEMLKLYDTDGNVPLHSAVHSGDIKAVNLCLESGALISTQQHDLSTPVHLACAQGAIEIVKLMFNAQPEEKSVCLNTSDAQQMTPLHCAAMFDHDALVEYLVNEGANINAVDKEGRTVLLLAAARSAWKVMKVLLQSGAEMGTQDNMNRNLLHHIVLAGGSLEDFWNYLNQHQGSSIASLMNERDVHGCTPMHYASRTGHLKTIRSLLRLGAVVNLKNNDNQSPLHFAARYGRYNTVRHLLESNRGTLIINEMDGEGKTPLHIASENGHTRVVYLLLVKGALLHRDHKGRTPMHYAAMNGYTQTIEQLLSFHSHLLDQMDRDGNTALHLAAMNNKPESAKLLLTLDCGILRNNQDMTPVDFVLYFKHSEVAMVMVTHETRNAEVLKSKLKMFGCVVEGLTAVMPDVMMAVLDRCISKYAFIMLFYKYTYVHNRYGLAAREFCIKQDVLHSGSGLMALTATRKGELLTYHMVRYKREELLSHRLCVKYLETKWNSYGMYFHLMNLFVYTIFLALVTANAISLMDNRPKYPNHISNLLNNSVDNGSSGIASAEGQRLRPHAMCSVNALVVLVFVALNIIKEFYQMYTQRVKYFLDIINTVEWGLYITSGLLGATNIIPGILDYSTDYIVAAIAVFLAWFNYLLYLQRFNRVGIYVVMFLEILSTLLRVMLVFSVLIIAFGLSFFILLGKIEGLEEKGFYNPGISLVRVGTMMLGEVDFLGTFLRPLRSLVGPMSRQLFAAIVFLMGFAILMPILLMNLLIGLAVGDIETVRRNAQLKRLTMQVESHTDLERKLPENFLKLVDKMEVCEYPNRTNVSSYLWSTIHSWFASPQEDSGQRSPHLVDGITDTSDDLGEQLHEQKKKLSDISKAMSEQLQLLRLIVQKMEIRTENEDMDEGEYDCIKECTPSELYRHVTLP</sequence>
<feature type="repeat" description="ANK" evidence="17">
    <location>
        <begin position="475"/>
        <end position="507"/>
    </location>
</feature>
<evidence type="ECO:0000256" key="11">
    <source>
        <dbReference type="ARBA" id="ARBA00023043"/>
    </source>
</evidence>
<evidence type="ECO:0000256" key="18">
    <source>
        <dbReference type="SAM" id="MobiDB-lite"/>
    </source>
</evidence>
<evidence type="ECO:0000313" key="22">
    <source>
        <dbReference type="RefSeq" id="XP_022243336.1"/>
    </source>
</evidence>
<organism evidence="21 22">
    <name type="scientific">Limulus polyphemus</name>
    <name type="common">Atlantic horseshoe crab</name>
    <dbReference type="NCBI Taxonomy" id="6850"/>
    <lineage>
        <taxon>Eukaryota</taxon>
        <taxon>Metazoa</taxon>
        <taxon>Ecdysozoa</taxon>
        <taxon>Arthropoda</taxon>
        <taxon>Chelicerata</taxon>
        <taxon>Merostomata</taxon>
        <taxon>Xiphosura</taxon>
        <taxon>Limulidae</taxon>
        <taxon>Limulus</taxon>
    </lineage>
</organism>
<feature type="transmembrane region" description="Helical" evidence="19">
    <location>
        <begin position="913"/>
        <end position="930"/>
    </location>
</feature>
<keyword evidence="11 17" id="KW-0040">ANK repeat</keyword>
<feature type="repeat" description="ANK" evidence="17">
    <location>
        <begin position="155"/>
        <end position="187"/>
    </location>
</feature>
<dbReference type="InterPro" id="IPR052076">
    <property type="entry name" value="TRP_cation_channel"/>
</dbReference>
<feature type="repeat" description="ANK" evidence="17">
    <location>
        <begin position="122"/>
        <end position="154"/>
    </location>
</feature>
<reference evidence="22" key="1">
    <citation type="submission" date="2025-08" db="UniProtKB">
        <authorList>
            <consortium name="RefSeq"/>
        </authorList>
    </citation>
    <scope>IDENTIFICATION</scope>
    <source>
        <tissue evidence="22">Muscle</tissue>
    </source>
</reference>
<dbReference type="PANTHER" id="PTHR47143">
    <property type="entry name" value="TRANSIENT RECEPTOR POTENTIAL CATION CHANNEL PROTEIN PAINLESS"/>
    <property type="match status" value="1"/>
</dbReference>
<dbReference type="PROSITE" id="PS50297">
    <property type="entry name" value="ANK_REP_REGION"/>
    <property type="match status" value="11"/>
</dbReference>
<comment type="subcellular location">
    <subcellularLocation>
        <location evidence="1">Membrane</location>
        <topology evidence="1">Multi-pass membrane protein</topology>
    </subcellularLocation>
    <subcellularLocation>
        <location evidence="2">Target cell membrane</location>
    </subcellularLocation>
</comment>
<keyword evidence="15" id="KW-1053">Target membrane</keyword>
<feature type="transmembrane region" description="Helical" evidence="19">
    <location>
        <begin position="886"/>
        <end position="907"/>
    </location>
</feature>
<evidence type="ECO:0000256" key="1">
    <source>
        <dbReference type="ARBA" id="ARBA00004141"/>
    </source>
</evidence>
<evidence type="ECO:0000256" key="19">
    <source>
        <dbReference type="SAM" id="Phobius"/>
    </source>
</evidence>
<dbReference type="InterPro" id="IPR005821">
    <property type="entry name" value="Ion_trans_dom"/>
</dbReference>
<dbReference type="GeneID" id="106460827"/>
<keyword evidence="21" id="KW-1185">Reference proteome</keyword>
<evidence type="ECO:0000256" key="17">
    <source>
        <dbReference type="PROSITE-ProRule" id="PRU00023"/>
    </source>
</evidence>
<feature type="repeat" description="ANK" evidence="17">
    <location>
        <begin position="257"/>
        <end position="289"/>
    </location>
</feature>
<evidence type="ECO:0000256" key="12">
    <source>
        <dbReference type="ARBA" id="ARBA00023065"/>
    </source>
</evidence>
<evidence type="ECO:0000313" key="21">
    <source>
        <dbReference type="Proteomes" id="UP000694941"/>
    </source>
</evidence>
<evidence type="ECO:0000256" key="8">
    <source>
        <dbReference type="ARBA" id="ARBA00022737"/>
    </source>
</evidence>
<evidence type="ECO:0000256" key="5">
    <source>
        <dbReference type="ARBA" id="ARBA00022537"/>
    </source>
</evidence>
<dbReference type="InterPro" id="IPR036770">
    <property type="entry name" value="Ankyrin_rpt-contain_sf"/>
</dbReference>
<evidence type="ECO:0000256" key="3">
    <source>
        <dbReference type="ARBA" id="ARBA00022448"/>
    </source>
</evidence>
<dbReference type="Pfam" id="PF00023">
    <property type="entry name" value="Ank"/>
    <property type="match status" value="2"/>
</dbReference>
<evidence type="ECO:0000256" key="4">
    <source>
        <dbReference type="ARBA" id="ARBA00022483"/>
    </source>
</evidence>
<keyword evidence="9 19" id="KW-1133">Transmembrane helix</keyword>
<dbReference type="RefSeq" id="XP_022243336.1">
    <property type="nucleotide sequence ID" value="XM_022387628.1"/>
</dbReference>
<dbReference type="PANTHER" id="PTHR47143:SF1">
    <property type="entry name" value="ION_TRANS DOMAIN-CONTAINING PROTEIN"/>
    <property type="match status" value="1"/>
</dbReference>
<keyword evidence="7 19" id="KW-0812">Transmembrane</keyword>
<dbReference type="Proteomes" id="UP000694941">
    <property type="component" value="Unplaced"/>
</dbReference>
<keyword evidence="10" id="KW-0800">Toxin</keyword>